<name>A0A1K2HJJ5_9NEIS</name>
<organism evidence="3 4">
    <name type="scientific">Chitinimonas taiwanensis DSM 18899</name>
    <dbReference type="NCBI Taxonomy" id="1121279"/>
    <lineage>
        <taxon>Bacteria</taxon>
        <taxon>Pseudomonadati</taxon>
        <taxon>Pseudomonadota</taxon>
        <taxon>Betaproteobacteria</taxon>
        <taxon>Neisseriales</taxon>
        <taxon>Chitinibacteraceae</taxon>
        <taxon>Chitinimonas</taxon>
    </lineage>
</organism>
<evidence type="ECO:0000256" key="1">
    <source>
        <dbReference type="SAM" id="MobiDB-lite"/>
    </source>
</evidence>
<sequence length="254" mass="27958">MTPNSLTRLLTLSVLLLCTLPSRADGLADLKAALSRLQGQTPLKAQLEVKTWRRQGEGKDAQDKQGAAALTLEDNGRGLQLMYGKDLLARVEAEQRAQLKNKEVSTPALTGLRDLEFTDLRGMSSAAASLAHAVEDAVFLNEISDQYAGKPVRRLNFEVPLEKLPQRERKYVRELDAKLSVWIAADGTPLASTVRVKASGRAFIVVRFKHFSEEDRVYSVLGDRLLLVRKEERGGASGAGESQEYKTSLSLQPV</sequence>
<feature type="signal peptide" evidence="2">
    <location>
        <begin position="1"/>
        <end position="24"/>
    </location>
</feature>
<keyword evidence="4" id="KW-1185">Reference proteome</keyword>
<dbReference type="RefSeq" id="WP_245794159.1">
    <property type="nucleotide sequence ID" value="NZ_FPKR01000007.1"/>
</dbReference>
<evidence type="ECO:0000256" key="2">
    <source>
        <dbReference type="SAM" id="SignalP"/>
    </source>
</evidence>
<evidence type="ECO:0000313" key="3">
    <source>
        <dbReference type="EMBL" id="SFZ76442.1"/>
    </source>
</evidence>
<dbReference type="EMBL" id="FPKR01000007">
    <property type="protein sequence ID" value="SFZ76442.1"/>
    <property type="molecule type" value="Genomic_DNA"/>
</dbReference>
<feature type="compositionally biased region" description="Polar residues" evidence="1">
    <location>
        <begin position="245"/>
        <end position="254"/>
    </location>
</feature>
<reference evidence="3 4" key="1">
    <citation type="submission" date="2016-11" db="EMBL/GenBank/DDBJ databases">
        <authorList>
            <person name="Jaros S."/>
            <person name="Januszkiewicz K."/>
            <person name="Wedrychowicz H."/>
        </authorList>
    </citation>
    <scope>NUCLEOTIDE SEQUENCE [LARGE SCALE GENOMIC DNA]</scope>
    <source>
        <strain evidence="3 4">DSM 18899</strain>
    </source>
</reference>
<feature type="region of interest" description="Disordered" evidence="1">
    <location>
        <begin position="233"/>
        <end position="254"/>
    </location>
</feature>
<evidence type="ECO:0008006" key="5">
    <source>
        <dbReference type="Google" id="ProtNLM"/>
    </source>
</evidence>
<gene>
    <name evidence="3" type="ORF">SAMN02745887_01962</name>
</gene>
<dbReference type="Proteomes" id="UP000186513">
    <property type="component" value="Unassembled WGS sequence"/>
</dbReference>
<dbReference type="AlphaFoldDB" id="A0A1K2HJJ5"/>
<evidence type="ECO:0000313" key="4">
    <source>
        <dbReference type="Proteomes" id="UP000186513"/>
    </source>
</evidence>
<proteinExistence type="predicted"/>
<keyword evidence="2" id="KW-0732">Signal</keyword>
<protein>
    <recommendedName>
        <fullName evidence="5">Outer membrane lipoprotein-sorting protein</fullName>
    </recommendedName>
</protein>
<feature type="chain" id="PRO_5009678494" description="Outer membrane lipoprotein-sorting protein" evidence="2">
    <location>
        <begin position="25"/>
        <end position="254"/>
    </location>
</feature>
<accession>A0A1K2HJJ5</accession>